<dbReference type="RefSeq" id="WP_171777963.1">
    <property type="nucleotide sequence ID" value="NZ_CP045273.1"/>
</dbReference>
<name>A0A6M6DZE7_PRIMG</name>
<dbReference type="EMBL" id="CP045273">
    <property type="protein sequence ID" value="QJX79980.1"/>
    <property type="molecule type" value="Genomic_DNA"/>
</dbReference>
<feature type="region of interest" description="Disordered" evidence="1">
    <location>
        <begin position="40"/>
        <end position="60"/>
    </location>
</feature>
<geneLocation type="plasmid" evidence="3">
    <name>pfdu301a</name>
</geneLocation>
<evidence type="ECO:0000256" key="1">
    <source>
        <dbReference type="SAM" id="MobiDB-lite"/>
    </source>
</evidence>
<proteinExistence type="predicted"/>
<sequence>MFKMKRKEKEKIEQVAVELKNINYDVNYFLNMAEKMQYKGPNSGDDIQYHKGSRKGYHKA</sequence>
<keyword evidence="2" id="KW-0614">Plasmid</keyword>
<accession>A0A6M6DZE7</accession>
<feature type="compositionally biased region" description="Basic residues" evidence="1">
    <location>
        <begin position="51"/>
        <end position="60"/>
    </location>
</feature>
<organism evidence="2 3">
    <name type="scientific">Priestia megaterium</name>
    <name type="common">Bacillus megaterium</name>
    <dbReference type="NCBI Taxonomy" id="1404"/>
    <lineage>
        <taxon>Bacteria</taxon>
        <taxon>Bacillati</taxon>
        <taxon>Bacillota</taxon>
        <taxon>Bacilli</taxon>
        <taxon>Bacillales</taxon>
        <taxon>Bacillaceae</taxon>
        <taxon>Priestia</taxon>
    </lineage>
</organism>
<evidence type="ECO:0000313" key="2">
    <source>
        <dbReference type="EMBL" id="QJX79980.1"/>
    </source>
</evidence>
<dbReference type="Proteomes" id="UP000501076">
    <property type="component" value="Plasmid pFDU301A"/>
</dbReference>
<reference evidence="2 3" key="1">
    <citation type="submission" date="2019-10" db="EMBL/GenBank/DDBJ databases">
        <title>Complete genome sequences for adaption low water activity.</title>
        <authorList>
            <person name="Zhao L."/>
            <person name="Zhong J."/>
        </authorList>
    </citation>
    <scope>NUCLEOTIDE SEQUENCE [LARGE SCALE GENOMIC DNA]</scope>
    <source>
        <strain evidence="2 3">FDU301</strain>
        <plasmid evidence="3">pfdu301a</plasmid>
    </source>
</reference>
<dbReference type="AlphaFoldDB" id="A0A6M6DZE7"/>
<evidence type="ECO:0000313" key="3">
    <source>
        <dbReference type="Proteomes" id="UP000501076"/>
    </source>
</evidence>
<protein>
    <submittedName>
        <fullName evidence="2">Uncharacterized protein</fullName>
    </submittedName>
</protein>
<gene>
    <name evidence="2" type="ORF">FDZ14_28160</name>
</gene>